<dbReference type="AlphaFoldDB" id="A0A1X9LML0"/>
<protein>
    <submittedName>
        <fullName evidence="4">MarR family transcriptional regulator</fullName>
    </submittedName>
</protein>
<keyword evidence="3" id="KW-0804">Transcription</keyword>
<dbReference type="GO" id="GO:0003677">
    <property type="term" value="F:DNA binding"/>
    <property type="evidence" value="ECO:0007669"/>
    <property type="project" value="UniProtKB-KW"/>
</dbReference>
<organism evidence="4 5">
    <name type="scientific">Cnuibacter physcomitrellae</name>
    <dbReference type="NCBI Taxonomy" id="1619308"/>
    <lineage>
        <taxon>Bacteria</taxon>
        <taxon>Bacillati</taxon>
        <taxon>Actinomycetota</taxon>
        <taxon>Actinomycetes</taxon>
        <taxon>Micrococcales</taxon>
        <taxon>Microbacteriaceae</taxon>
        <taxon>Cnuibacter</taxon>
    </lineage>
</organism>
<evidence type="ECO:0000256" key="1">
    <source>
        <dbReference type="ARBA" id="ARBA00023015"/>
    </source>
</evidence>
<evidence type="ECO:0000313" key="5">
    <source>
        <dbReference type="Proteomes" id="UP000192775"/>
    </source>
</evidence>
<keyword evidence="2" id="KW-0238">DNA-binding</keyword>
<dbReference type="Gene3D" id="1.10.10.10">
    <property type="entry name" value="Winged helix-like DNA-binding domain superfamily/Winged helix DNA-binding domain"/>
    <property type="match status" value="1"/>
</dbReference>
<proteinExistence type="predicted"/>
<reference evidence="4 5" key="1">
    <citation type="submission" date="2017-04" db="EMBL/GenBank/DDBJ databases">
        <authorList>
            <person name="Afonso C.L."/>
            <person name="Miller P.J."/>
            <person name="Scott M.A."/>
            <person name="Spackman E."/>
            <person name="Goraichik I."/>
            <person name="Dimitrov K.M."/>
            <person name="Suarez D.L."/>
            <person name="Swayne D.E."/>
        </authorList>
    </citation>
    <scope>NUCLEOTIDE SEQUENCE [LARGE SCALE GENOMIC DNA]</scope>
    <source>
        <strain evidence="5">XA(T)</strain>
    </source>
</reference>
<dbReference type="InterPro" id="IPR055166">
    <property type="entry name" value="Transc_reg_Sar_Rot_HTH"/>
</dbReference>
<evidence type="ECO:0000313" key="4">
    <source>
        <dbReference type="EMBL" id="ARJ06445.1"/>
    </source>
</evidence>
<keyword evidence="1" id="KW-0805">Transcription regulation</keyword>
<dbReference type="PRINTS" id="PR00598">
    <property type="entry name" value="HTHMARR"/>
</dbReference>
<dbReference type="InterPro" id="IPR039422">
    <property type="entry name" value="MarR/SlyA-like"/>
</dbReference>
<dbReference type="InterPro" id="IPR036388">
    <property type="entry name" value="WH-like_DNA-bd_sf"/>
</dbReference>
<dbReference type="PANTHER" id="PTHR33164">
    <property type="entry name" value="TRANSCRIPTIONAL REGULATOR, MARR FAMILY"/>
    <property type="match status" value="1"/>
</dbReference>
<dbReference type="InterPro" id="IPR036390">
    <property type="entry name" value="WH_DNA-bd_sf"/>
</dbReference>
<keyword evidence="5" id="KW-1185">Reference proteome</keyword>
<dbReference type="GO" id="GO:0006950">
    <property type="term" value="P:response to stress"/>
    <property type="evidence" value="ECO:0007669"/>
    <property type="project" value="TreeGrafter"/>
</dbReference>
<dbReference type="Pfam" id="PF22381">
    <property type="entry name" value="Staph_reg_Sar_Rot"/>
    <property type="match status" value="1"/>
</dbReference>
<dbReference type="Proteomes" id="UP000192775">
    <property type="component" value="Chromosome"/>
</dbReference>
<evidence type="ECO:0000256" key="3">
    <source>
        <dbReference type="ARBA" id="ARBA00023163"/>
    </source>
</evidence>
<dbReference type="PROSITE" id="PS50995">
    <property type="entry name" value="HTH_MARR_2"/>
    <property type="match status" value="1"/>
</dbReference>
<evidence type="ECO:0000256" key="2">
    <source>
        <dbReference type="ARBA" id="ARBA00023125"/>
    </source>
</evidence>
<accession>A0A1X9LML0</accession>
<dbReference type="KEGG" id="cphy:B5808_15395"/>
<dbReference type="SMART" id="SM00347">
    <property type="entry name" value="HTH_MARR"/>
    <property type="match status" value="1"/>
</dbReference>
<dbReference type="EMBL" id="CP020715">
    <property type="protein sequence ID" value="ARJ06445.1"/>
    <property type="molecule type" value="Genomic_DNA"/>
</dbReference>
<dbReference type="PANTHER" id="PTHR33164:SF99">
    <property type="entry name" value="MARR FAMILY REGULATORY PROTEIN"/>
    <property type="match status" value="1"/>
</dbReference>
<dbReference type="InterPro" id="IPR000835">
    <property type="entry name" value="HTH_MarR-typ"/>
</dbReference>
<gene>
    <name evidence="4" type="ORF">B5808_15395</name>
</gene>
<dbReference type="GO" id="GO:0003700">
    <property type="term" value="F:DNA-binding transcription factor activity"/>
    <property type="evidence" value="ECO:0007669"/>
    <property type="project" value="InterPro"/>
</dbReference>
<sequence length="165" mass="18416">MQTPPTPRALEGSDLETWASLATVLEWLPPALDEPLEKAFDLTHFEYGILYALAGADHQSLRIGVLAGYARSSISRLSRAVTRLESRGWAKRSRDPLDGRSIVVALTDEGRDVFARATPSHEENVHRLVLDALTAAQKRQLLEITRRIQRSLREEGSWRPPAPPS</sequence>
<dbReference type="SUPFAM" id="SSF46785">
    <property type="entry name" value="Winged helix' DNA-binding domain"/>
    <property type="match status" value="1"/>
</dbReference>
<dbReference type="STRING" id="1619308.B5808_15395"/>
<name>A0A1X9LML0_9MICO</name>
<dbReference type="RefSeq" id="WP_085020583.1">
    <property type="nucleotide sequence ID" value="NZ_BMHD01000001.1"/>
</dbReference>